<protein>
    <submittedName>
        <fullName evidence="1">Uncharacterized protein</fullName>
    </submittedName>
</protein>
<gene>
    <name evidence="1" type="ORF">Patl1_13132</name>
</gene>
<dbReference type="Proteomes" id="UP001164250">
    <property type="component" value="Chromosome 8"/>
</dbReference>
<keyword evidence="2" id="KW-1185">Reference proteome</keyword>
<evidence type="ECO:0000313" key="1">
    <source>
        <dbReference type="EMBL" id="KAJ0090397.1"/>
    </source>
</evidence>
<sequence length="423" mass="47117">MKEHSLSRIRKKPTSKLKLVCSFNGEFHIRPLSNKLRYIGGEARIVSVDRNISFSKLRLKISDICPNIRSFTLRYQLPLTGRSRKDNEADDEMPLVLIASDDDVKCMVDEYDKLELNGKHGRLWVFDPNPKFSTIQRDPYGEKIFLFNGMGNDRLHPLNPRDGNLRVETNGPMEPLVGRSSSGLCNGGGGKTGNTGQTSLPSKELDDCGVVSVRNGFDGKHFNSKGQVLTSNFNRENIMPWAVNCGSVKTHLPSNCNNQHVGSNYPGKSSYFGDRVSGIILLRQETIEVLDLIARWGHVILGSSRIQTSQSNSSLWELYDPSLLKLWPGFAEHALEGGASMMASCLNKGIFPFGIQYGKATFREQDAHAILQYGNSNTEESHLAYHDFWNGVVNQSFLSSDAVKIPSSCVRVMEASGRSIDWL</sequence>
<dbReference type="EMBL" id="CM047904">
    <property type="protein sequence ID" value="KAJ0090397.1"/>
    <property type="molecule type" value="Genomic_DNA"/>
</dbReference>
<organism evidence="1 2">
    <name type="scientific">Pistacia atlantica</name>
    <dbReference type="NCBI Taxonomy" id="434234"/>
    <lineage>
        <taxon>Eukaryota</taxon>
        <taxon>Viridiplantae</taxon>
        <taxon>Streptophyta</taxon>
        <taxon>Embryophyta</taxon>
        <taxon>Tracheophyta</taxon>
        <taxon>Spermatophyta</taxon>
        <taxon>Magnoliopsida</taxon>
        <taxon>eudicotyledons</taxon>
        <taxon>Gunneridae</taxon>
        <taxon>Pentapetalae</taxon>
        <taxon>rosids</taxon>
        <taxon>malvids</taxon>
        <taxon>Sapindales</taxon>
        <taxon>Anacardiaceae</taxon>
        <taxon>Pistacia</taxon>
    </lineage>
</organism>
<name>A0ACC1AUR2_9ROSI</name>
<proteinExistence type="predicted"/>
<reference evidence="2" key="1">
    <citation type="journal article" date="2023" name="G3 (Bethesda)">
        <title>Genome assembly and association tests identify interacting loci associated with vigor, precocity, and sex in interspecific pistachio rootstocks.</title>
        <authorList>
            <person name="Palmer W."/>
            <person name="Jacygrad E."/>
            <person name="Sagayaradj S."/>
            <person name="Cavanaugh K."/>
            <person name="Han R."/>
            <person name="Bertier L."/>
            <person name="Beede B."/>
            <person name="Kafkas S."/>
            <person name="Golino D."/>
            <person name="Preece J."/>
            <person name="Michelmore R."/>
        </authorList>
    </citation>
    <scope>NUCLEOTIDE SEQUENCE [LARGE SCALE GENOMIC DNA]</scope>
</reference>
<comment type="caution">
    <text evidence="1">The sequence shown here is derived from an EMBL/GenBank/DDBJ whole genome shotgun (WGS) entry which is preliminary data.</text>
</comment>
<evidence type="ECO:0000313" key="2">
    <source>
        <dbReference type="Proteomes" id="UP001164250"/>
    </source>
</evidence>
<accession>A0ACC1AUR2</accession>